<feature type="domain" description="Nudix hydrolase" evidence="4">
    <location>
        <begin position="6"/>
        <end position="138"/>
    </location>
</feature>
<dbReference type="SUPFAM" id="SSF55811">
    <property type="entry name" value="Nudix"/>
    <property type="match status" value="1"/>
</dbReference>
<evidence type="ECO:0000313" key="6">
    <source>
        <dbReference type="Proteomes" id="UP000179023"/>
    </source>
</evidence>
<dbReference type="Pfam" id="PF00293">
    <property type="entry name" value="NUDIX"/>
    <property type="match status" value="1"/>
</dbReference>
<dbReference type="InterPro" id="IPR020084">
    <property type="entry name" value="NUDIX_hydrolase_CS"/>
</dbReference>
<dbReference type="AlphaFoldDB" id="A0A1G2KGU2"/>
<comment type="similarity">
    <text evidence="3">Belongs to the Nudix hydrolase family.</text>
</comment>
<evidence type="ECO:0000256" key="2">
    <source>
        <dbReference type="ARBA" id="ARBA00022801"/>
    </source>
</evidence>
<accession>A0A1G2KGU2</accession>
<evidence type="ECO:0000259" key="4">
    <source>
        <dbReference type="PROSITE" id="PS51462"/>
    </source>
</evidence>
<protein>
    <recommendedName>
        <fullName evidence="4">Nudix hydrolase domain-containing protein</fullName>
    </recommendedName>
</protein>
<dbReference type="EMBL" id="MHQI01000060">
    <property type="protein sequence ID" value="OGZ98657.1"/>
    <property type="molecule type" value="Genomic_DNA"/>
</dbReference>
<dbReference type="Proteomes" id="UP000179023">
    <property type="component" value="Unassembled WGS sequence"/>
</dbReference>
<gene>
    <name evidence="5" type="ORF">A3C07_02410</name>
</gene>
<dbReference type="InterPro" id="IPR020476">
    <property type="entry name" value="Nudix_hydrolase"/>
</dbReference>
<proteinExistence type="inferred from homology"/>
<evidence type="ECO:0000256" key="3">
    <source>
        <dbReference type="RuleBase" id="RU003476"/>
    </source>
</evidence>
<dbReference type="GO" id="GO:0016787">
    <property type="term" value="F:hydrolase activity"/>
    <property type="evidence" value="ECO:0007669"/>
    <property type="project" value="UniProtKB-KW"/>
</dbReference>
<organism evidence="5 6">
    <name type="scientific">Candidatus Sungbacteria bacterium RIFCSPHIGHO2_02_FULL_47_11</name>
    <dbReference type="NCBI Taxonomy" id="1802270"/>
    <lineage>
        <taxon>Bacteria</taxon>
        <taxon>Candidatus Sungiibacteriota</taxon>
    </lineage>
</organism>
<dbReference type="PROSITE" id="PS51462">
    <property type="entry name" value="NUDIX"/>
    <property type="match status" value="1"/>
</dbReference>
<comment type="cofactor">
    <cofactor evidence="1">
        <name>Mg(2+)</name>
        <dbReference type="ChEBI" id="CHEBI:18420"/>
    </cofactor>
</comment>
<dbReference type="PANTHER" id="PTHR43046">
    <property type="entry name" value="GDP-MANNOSE MANNOSYL HYDROLASE"/>
    <property type="match status" value="1"/>
</dbReference>
<dbReference type="Gene3D" id="3.90.79.10">
    <property type="entry name" value="Nucleoside Triphosphate Pyrophosphohydrolase"/>
    <property type="match status" value="1"/>
</dbReference>
<reference evidence="5 6" key="1">
    <citation type="journal article" date="2016" name="Nat. Commun.">
        <title>Thousands of microbial genomes shed light on interconnected biogeochemical processes in an aquifer system.</title>
        <authorList>
            <person name="Anantharaman K."/>
            <person name="Brown C.T."/>
            <person name="Hug L.A."/>
            <person name="Sharon I."/>
            <person name="Castelle C.J."/>
            <person name="Probst A.J."/>
            <person name="Thomas B.C."/>
            <person name="Singh A."/>
            <person name="Wilkins M.J."/>
            <person name="Karaoz U."/>
            <person name="Brodie E.L."/>
            <person name="Williams K.H."/>
            <person name="Hubbard S.S."/>
            <person name="Banfield J.F."/>
        </authorList>
    </citation>
    <scope>NUCLEOTIDE SEQUENCE [LARGE SCALE GENOMIC DNA]</scope>
</reference>
<dbReference type="InterPro" id="IPR015797">
    <property type="entry name" value="NUDIX_hydrolase-like_dom_sf"/>
</dbReference>
<keyword evidence="2 3" id="KW-0378">Hydrolase</keyword>
<dbReference type="PANTHER" id="PTHR43046:SF14">
    <property type="entry name" value="MUTT_NUDIX FAMILY PROTEIN"/>
    <property type="match status" value="1"/>
</dbReference>
<evidence type="ECO:0000313" key="5">
    <source>
        <dbReference type="EMBL" id="OGZ98657.1"/>
    </source>
</evidence>
<comment type="caution">
    <text evidence="5">The sequence shown here is derived from an EMBL/GenBank/DDBJ whole genome shotgun (WGS) entry which is preliminary data.</text>
</comment>
<dbReference type="STRING" id="1802270.A3C07_02410"/>
<dbReference type="PROSITE" id="PS00893">
    <property type="entry name" value="NUDIX_BOX"/>
    <property type="match status" value="1"/>
</dbReference>
<evidence type="ECO:0000256" key="1">
    <source>
        <dbReference type="ARBA" id="ARBA00001946"/>
    </source>
</evidence>
<dbReference type="InterPro" id="IPR000086">
    <property type="entry name" value="NUDIX_hydrolase_dom"/>
</dbReference>
<dbReference type="PRINTS" id="PR00502">
    <property type="entry name" value="NUDIXFAMILY"/>
</dbReference>
<name>A0A1G2KGU2_9BACT</name>
<sequence length="147" mass="17037">MEQKIKQRIAGKAVIVHDDKVLIIRESPKYDEGANTRRYDFPGGRVEPGETFHTALTRETKEECGLDVEIGRPIFVGEWSPMVKGARLQIIGIFMECRPKNLDVVLSQDHDEYKWISPNDRDRYDLIPPIKEVLECLLGKNKRFRRA</sequence>